<feature type="compositionally biased region" description="Pro residues" evidence="2">
    <location>
        <begin position="1115"/>
        <end position="1130"/>
    </location>
</feature>
<evidence type="ECO:0000313" key="7">
    <source>
        <dbReference type="Proteomes" id="UP000824540"/>
    </source>
</evidence>
<comment type="caution">
    <text evidence="6">The sequence shown here is derived from an EMBL/GenBank/DDBJ whole genome shotgun (WGS) entry which is preliminary data.</text>
</comment>
<evidence type="ECO:0000259" key="4">
    <source>
        <dbReference type="Pfam" id="PF13908"/>
    </source>
</evidence>
<feature type="domain" description="Shisa N-terminal" evidence="4">
    <location>
        <begin position="981"/>
        <end position="1030"/>
    </location>
</feature>
<dbReference type="InterPro" id="IPR056840">
    <property type="entry name" value="HEAT_IPO9_central"/>
</dbReference>
<dbReference type="GO" id="GO:0005829">
    <property type="term" value="C:cytosol"/>
    <property type="evidence" value="ECO:0007669"/>
    <property type="project" value="TreeGrafter"/>
</dbReference>
<evidence type="ECO:0000256" key="2">
    <source>
        <dbReference type="SAM" id="MobiDB-lite"/>
    </source>
</evidence>
<feature type="compositionally biased region" description="Acidic residues" evidence="2">
    <location>
        <begin position="868"/>
        <end position="885"/>
    </location>
</feature>
<evidence type="ECO:0000313" key="6">
    <source>
        <dbReference type="EMBL" id="KAG9333774.1"/>
    </source>
</evidence>
<keyword evidence="3" id="KW-0812">Transmembrane</keyword>
<keyword evidence="3" id="KW-0472">Membrane</keyword>
<feature type="domain" description="Importin-9 central HEAT repeats" evidence="5">
    <location>
        <begin position="368"/>
        <end position="609"/>
    </location>
</feature>
<dbReference type="InterPro" id="IPR016024">
    <property type="entry name" value="ARM-type_fold"/>
</dbReference>
<dbReference type="AlphaFoldDB" id="A0A8T2N0X1"/>
<feature type="region of interest" description="Disordered" evidence="2">
    <location>
        <begin position="857"/>
        <end position="885"/>
    </location>
</feature>
<accession>A0A8T2N0X1</accession>
<dbReference type="EMBL" id="JAFBMS010000178">
    <property type="protein sequence ID" value="KAG9333774.1"/>
    <property type="molecule type" value="Genomic_DNA"/>
</dbReference>
<dbReference type="InterPro" id="IPR053891">
    <property type="entry name" value="Shisa_N"/>
</dbReference>
<feature type="region of interest" description="Disordered" evidence="2">
    <location>
        <begin position="1104"/>
        <end position="1130"/>
    </location>
</feature>
<dbReference type="OrthoDB" id="431626at2759"/>
<keyword evidence="7" id="KW-1185">Reference proteome</keyword>
<gene>
    <name evidence="6" type="ORF">JZ751_010217</name>
</gene>
<organism evidence="6 7">
    <name type="scientific">Albula glossodonta</name>
    <name type="common">roundjaw bonefish</name>
    <dbReference type="NCBI Taxonomy" id="121402"/>
    <lineage>
        <taxon>Eukaryota</taxon>
        <taxon>Metazoa</taxon>
        <taxon>Chordata</taxon>
        <taxon>Craniata</taxon>
        <taxon>Vertebrata</taxon>
        <taxon>Euteleostomi</taxon>
        <taxon>Actinopterygii</taxon>
        <taxon>Neopterygii</taxon>
        <taxon>Teleostei</taxon>
        <taxon>Albuliformes</taxon>
        <taxon>Albulidae</taxon>
        <taxon>Albula</taxon>
    </lineage>
</organism>
<dbReference type="InterPro" id="IPR011989">
    <property type="entry name" value="ARM-like"/>
</dbReference>
<dbReference type="Proteomes" id="UP000824540">
    <property type="component" value="Unassembled WGS sequence"/>
</dbReference>
<keyword evidence="1" id="KW-0813">Transport</keyword>
<keyword evidence="1" id="KW-0653">Protein transport</keyword>
<evidence type="ECO:0000256" key="3">
    <source>
        <dbReference type="SAM" id="Phobius"/>
    </source>
</evidence>
<dbReference type="SUPFAM" id="SSF48371">
    <property type="entry name" value="ARM repeat"/>
    <property type="match status" value="1"/>
</dbReference>
<dbReference type="GO" id="GO:0006606">
    <property type="term" value="P:protein import into nucleus"/>
    <property type="evidence" value="ECO:0007669"/>
    <property type="project" value="TreeGrafter"/>
</dbReference>
<feature type="non-terminal residue" evidence="6">
    <location>
        <position position="1"/>
    </location>
</feature>
<keyword evidence="3" id="KW-1133">Transmembrane helix</keyword>
<feature type="region of interest" description="Disordered" evidence="2">
    <location>
        <begin position="299"/>
        <end position="320"/>
    </location>
</feature>
<proteinExistence type="predicted"/>
<dbReference type="GO" id="GO:0005635">
    <property type="term" value="C:nuclear envelope"/>
    <property type="evidence" value="ECO:0007669"/>
    <property type="project" value="TreeGrafter"/>
</dbReference>
<sequence length="1165" mass="127866">GADAFPFSGSARLKVRCWCDSSASSLVRALARCGASSCDPAVAAATDTRMAGVNASGPGSASATYPDQQELKVHLLETLTAILSPVQEVRAAAEEQIKVLEVTEEFGVFLAELTVDPQGALAIRQGISKVRSSVAYAVSAIAHWDWPEAWPQLFTLLMDMLVSGDVNAVHGAMRVLTEFTREVTDTQMPLVAPVILPEMYKIFTMAEVYSIRTRSRAVEIFTTCANLISAIEELEKGAAKALIFPVVQQFIEAFAVTTLVKNFPKPMVASMQQILPIVWNTLTESAALYPSVPNRGAQGPAVSLSPKPGCSGSGSVPQSKNQVNYTEEVDDPVDSDGEVLGFENLVFSIFEFVHTLLENNKFKSTVKKALPELIYYVILYMQITEEQIKVWTANPQQFVEDEDDDTFSYTAVAAEFQNESAVALAAAATRHLQEAEQAKNSGNVHWWKVHEACMLALGSVKSIITENVKNGRIQFDMQGFLANVILADLNLPAASPFLLGRALWAASRFTAAMSPELIQQFLQATVSGLQDSQPPSVRISAVRAIWGYCDQLKMSESTHVLQPFLPSVLDGLVQLAAQFSSEVLTLVMETLCMVCSVDPAFTTGAESKICPLTIAIFLKYSNDPVVASLAQDVFKELAQIEACQGPMQMRLIPTLVSIMQAPPDKIPSGLCAAAIDILATVVRHTKPPLSDLLICQAFPAVAQCTLRTDDNTTMQNGGECLRAYVSVSLEQVGQWRDEQGRSGLWYVMQVVSQLLDPRTSEFTAAFVGRLVLPGPTGKPALEFVMTEWMSRQHLFYGQYEGKVSTVALCKLLQHGLNTNDKRLQDIMRWTNIPLLVKVFKLIINELSSVVEANATKTSAADWSHDSSDMWEEQEEDGDEEDEDEGLAGQLLSDIIASNKYDDDYYEDDDEDDPDALKDPIYQIDLQRKEEPGKADGPALWSTHSAVLEHSMRIHRPKMSLAAIALPLLATVLSAWQASADEDCLSYVDKNGTWHKGFDCPFISFCCGDCHQRYCCLDSFKMIREREQKRCMLFQISPTTMAGIASSILLFVVVVSTVVCCSMCSCCYMYRRRHQLRQATPCEGQQIPMASYPVEPAYDAYGKPVSQPEYQHPAYPSAPPGQPPYPGPPQPYPMMGPGPYPAYPPVNPAYAAGAPPPYSPPQYPGH</sequence>
<dbReference type="PANTHER" id="PTHR10997">
    <property type="entry name" value="IMPORTIN-7, 8, 11"/>
    <property type="match status" value="1"/>
</dbReference>
<reference evidence="6" key="1">
    <citation type="thesis" date="2021" institute="BYU ScholarsArchive" country="Provo, UT, USA">
        <title>Applications of and Algorithms for Genome Assembly and Genomic Analyses with an Emphasis on Marine Teleosts.</title>
        <authorList>
            <person name="Pickett B.D."/>
        </authorList>
    </citation>
    <scope>NUCLEOTIDE SEQUENCE</scope>
    <source>
        <strain evidence="6">HI-2016</strain>
    </source>
</reference>
<protein>
    <recommendedName>
        <fullName evidence="8">Importin 9</fullName>
    </recommendedName>
</protein>
<name>A0A8T2N0X1_9TELE</name>
<evidence type="ECO:0000259" key="5">
    <source>
        <dbReference type="Pfam" id="PF25018"/>
    </source>
</evidence>
<feature type="transmembrane region" description="Helical" evidence="3">
    <location>
        <begin position="1047"/>
        <end position="1069"/>
    </location>
</feature>
<dbReference type="Pfam" id="PF25018">
    <property type="entry name" value="HEAT_IPO9_c"/>
    <property type="match status" value="1"/>
</dbReference>
<dbReference type="Pfam" id="PF13908">
    <property type="entry name" value="Shisa_N"/>
    <property type="match status" value="1"/>
</dbReference>
<dbReference type="Gene3D" id="1.25.10.10">
    <property type="entry name" value="Leucine-rich Repeat Variant"/>
    <property type="match status" value="1"/>
</dbReference>
<evidence type="ECO:0008006" key="8">
    <source>
        <dbReference type="Google" id="ProtNLM"/>
    </source>
</evidence>
<dbReference type="PANTHER" id="PTHR10997:SF9">
    <property type="entry name" value="IMPORTIN-9"/>
    <property type="match status" value="1"/>
</dbReference>
<evidence type="ECO:0000256" key="1">
    <source>
        <dbReference type="ARBA" id="ARBA00022927"/>
    </source>
</evidence>